<accession>U1PE61</accession>
<evidence type="ECO:0000313" key="3">
    <source>
        <dbReference type="Proteomes" id="UP000030649"/>
    </source>
</evidence>
<reference evidence="2 3" key="1">
    <citation type="journal article" date="2013" name="PLoS ONE">
        <title>Assembly-driven community genomics of a hypersaline microbial ecosystem.</title>
        <authorList>
            <person name="Podell S."/>
            <person name="Ugalde J.A."/>
            <person name="Narasingarao P."/>
            <person name="Banfield J.F."/>
            <person name="Heidelberg K.B."/>
            <person name="Allen E.E."/>
        </authorList>
    </citation>
    <scope>NUCLEOTIDE SEQUENCE [LARGE SCALE GENOMIC DNA]</scope>
    <source>
        <strain evidence="3">J07HQW1</strain>
    </source>
</reference>
<sequence>MSETDAPSSWLDLQYVSTVVGAIATGAFFTVAL</sequence>
<organism evidence="2 3">
    <name type="scientific">Haloquadratum walsbyi J07HQW1</name>
    <dbReference type="NCBI Taxonomy" id="1238424"/>
    <lineage>
        <taxon>Archaea</taxon>
        <taxon>Methanobacteriati</taxon>
        <taxon>Methanobacteriota</taxon>
        <taxon>Stenosarchaea group</taxon>
        <taxon>Halobacteria</taxon>
        <taxon>Halobacteriales</taxon>
        <taxon>Haloferacaceae</taxon>
        <taxon>Haloquadratum</taxon>
    </lineage>
</organism>
<name>U1PE61_9EURY</name>
<dbReference type="HOGENOM" id="CLU_3379899_0_0_2"/>
<keyword evidence="1" id="KW-1133">Transmembrane helix</keyword>
<evidence type="ECO:0000256" key="1">
    <source>
        <dbReference type="SAM" id="Phobius"/>
    </source>
</evidence>
<dbReference type="EMBL" id="KE356560">
    <property type="protein sequence ID" value="ERG91897.1"/>
    <property type="molecule type" value="Genomic_DNA"/>
</dbReference>
<evidence type="ECO:0000313" key="2">
    <source>
        <dbReference type="EMBL" id="ERG91897.1"/>
    </source>
</evidence>
<dbReference type="AlphaFoldDB" id="U1PE61"/>
<feature type="transmembrane region" description="Helical" evidence="1">
    <location>
        <begin position="13"/>
        <end position="32"/>
    </location>
</feature>
<dbReference type="Proteomes" id="UP000030649">
    <property type="component" value="Unassembled WGS sequence"/>
</dbReference>
<keyword evidence="1" id="KW-0472">Membrane</keyword>
<gene>
    <name evidence="2" type="ORF">J07HQW1_01931</name>
</gene>
<proteinExistence type="predicted"/>
<protein>
    <submittedName>
        <fullName evidence="2">Uncharacterized protein</fullName>
    </submittedName>
</protein>
<keyword evidence="1" id="KW-0812">Transmembrane</keyword>